<comment type="caution">
    <text evidence="1">The sequence shown here is derived from an EMBL/GenBank/DDBJ whole genome shotgun (WGS) entry which is preliminary data.</text>
</comment>
<dbReference type="Proteomes" id="UP000803844">
    <property type="component" value="Unassembled WGS sequence"/>
</dbReference>
<dbReference type="AlphaFoldDB" id="A0A9P5CHY4"/>
<sequence length="115" mass="13129">MSSEIAGATVFSMGRETRSIVVHDALLHQELHTSHPENRFQEGRELSRITPMQRTIVLDKKRISRPSCAYSVFAVIIQVYCNLCRVYQAFEDFMIFAALLGGIMVRFEVDYALEA</sequence>
<keyword evidence="2" id="KW-1185">Reference proteome</keyword>
<protein>
    <submittedName>
        <fullName evidence="1">Uncharacterized protein</fullName>
    </submittedName>
</protein>
<reference evidence="1" key="1">
    <citation type="journal article" date="2020" name="Phytopathology">
        <title>Genome sequence of the chestnut blight fungus Cryphonectria parasitica EP155: A fundamental resource for an archetypical invasive plant pathogen.</title>
        <authorList>
            <person name="Crouch J.A."/>
            <person name="Dawe A."/>
            <person name="Aerts A."/>
            <person name="Barry K."/>
            <person name="Churchill A.C.L."/>
            <person name="Grimwood J."/>
            <person name="Hillman B."/>
            <person name="Milgroom M.G."/>
            <person name="Pangilinan J."/>
            <person name="Smith M."/>
            <person name="Salamov A."/>
            <person name="Schmutz J."/>
            <person name="Yadav J."/>
            <person name="Grigoriev I.V."/>
            <person name="Nuss D."/>
        </authorList>
    </citation>
    <scope>NUCLEOTIDE SEQUENCE</scope>
    <source>
        <strain evidence="1">EP155</strain>
    </source>
</reference>
<dbReference type="RefSeq" id="XP_040771378.1">
    <property type="nucleotide sequence ID" value="XM_040920994.1"/>
</dbReference>
<evidence type="ECO:0000313" key="1">
    <source>
        <dbReference type="EMBL" id="KAF3760399.1"/>
    </source>
</evidence>
<proteinExistence type="predicted"/>
<dbReference type="GeneID" id="63838123"/>
<gene>
    <name evidence="1" type="ORF">M406DRAFT_335066</name>
</gene>
<accession>A0A9P5CHY4</accession>
<evidence type="ECO:0000313" key="2">
    <source>
        <dbReference type="Proteomes" id="UP000803844"/>
    </source>
</evidence>
<name>A0A9P5CHY4_CRYP1</name>
<dbReference type="EMBL" id="MU032353">
    <property type="protein sequence ID" value="KAF3760399.1"/>
    <property type="molecule type" value="Genomic_DNA"/>
</dbReference>
<organism evidence="1 2">
    <name type="scientific">Cryphonectria parasitica (strain ATCC 38755 / EP155)</name>
    <dbReference type="NCBI Taxonomy" id="660469"/>
    <lineage>
        <taxon>Eukaryota</taxon>
        <taxon>Fungi</taxon>
        <taxon>Dikarya</taxon>
        <taxon>Ascomycota</taxon>
        <taxon>Pezizomycotina</taxon>
        <taxon>Sordariomycetes</taxon>
        <taxon>Sordariomycetidae</taxon>
        <taxon>Diaporthales</taxon>
        <taxon>Cryphonectriaceae</taxon>
        <taxon>Cryphonectria-Endothia species complex</taxon>
        <taxon>Cryphonectria</taxon>
    </lineage>
</organism>